<evidence type="ECO:0000256" key="1">
    <source>
        <dbReference type="ARBA" id="ARBA00004236"/>
    </source>
</evidence>
<organism evidence="8 12">
    <name type="scientific">Didymodactylos carnosus</name>
    <dbReference type="NCBI Taxonomy" id="1234261"/>
    <lineage>
        <taxon>Eukaryota</taxon>
        <taxon>Metazoa</taxon>
        <taxon>Spiralia</taxon>
        <taxon>Gnathifera</taxon>
        <taxon>Rotifera</taxon>
        <taxon>Eurotatoria</taxon>
        <taxon>Bdelloidea</taxon>
        <taxon>Philodinida</taxon>
        <taxon>Philodinidae</taxon>
        <taxon>Didymodactylos</taxon>
    </lineage>
</organism>
<dbReference type="NCBIfam" id="TIGR00231">
    <property type="entry name" value="small_GTP"/>
    <property type="match status" value="1"/>
</dbReference>
<proteinExistence type="predicted"/>
<dbReference type="Gene3D" id="3.40.50.300">
    <property type="entry name" value="P-loop containing nucleotide triphosphate hydrolases"/>
    <property type="match status" value="1"/>
</dbReference>
<dbReference type="Proteomes" id="UP000681722">
    <property type="component" value="Unassembled WGS sequence"/>
</dbReference>
<reference evidence="8" key="1">
    <citation type="submission" date="2021-02" db="EMBL/GenBank/DDBJ databases">
        <authorList>
            <person name="Nowell W R."/>
        </authorList>
    </citation>
    <scope>NUCLEOTIDE SEQUENCE</scope>
</reference>
<dbReference type="OrthoDB" id="5976022at2759"/>
<dbReference type="EMBL" id="CAJNOK010010964">
    <property type="protein sequence ID" value="CAF1129029.1"/>
    <property type="molecule type" value="Genomic_DNA"/>
</dbReference>
<dbReference type="Proteomes" id="UP000682733">
    <property type="component" value="Unassembled WGS sequence"/>
</dbReference>
<protein>
    <recommendedName>
        <fullName evidence="2">small monomeric GTPase</fullName>
        <ecNumber evidence="2">3.6.5.2</ecNumber>
    </recommendedName>
</protein>
<name>A0A814P469_9BILA</name>
<evidence type="ECO:0000313" key="9">
    <source>
        <dbReference type="EMBL" id="CAF1129029.1"/>
    </source>
</evidence>
<keyword evidence="5" id="KW-0378">Hydrolase</keyword>
<comment type="caution">
    <text evidence="8">The sequence shown here is derived from an EMBL/GenBank/DDBJ whole genome shotgun (WGS) entry which is preliminary data.</text>
</comment>
<dbReference type="AlphaFoldDB" id="A0A814P469"/>
<dbReference type="InterPro" id="IPR001806">
    <property type="entry name" value="Small_GTPase"/>
</dbReference>
<dbReference type="PROSITE" id="PS51419">
    <property type="entry name" value="RAB"/>
    <property type="match status" value="1"/>
</dbReference>
<dbReference type="SMART" id="SM00174">
    <property type="entry name" value="RHO"/>
    <property type="match status" value="1"/>
</dbReference>
<evidence type="ECO:0000313" key="12">
    <source>
        <dbReference type="Proteomes" id="UP000663829"/>
    </source>
</evidence>
<keyword evidence="7" id="KW-0472">Membrane</keyword>
<evidence type="ECO:0000256" key="7">
    <source>
        <dbReference type="ARBA" id="ARBA00023136"/>
    </source>
</evidence>
<keyword evidence="4" id="KW-0547">Nucleotide-binding</keyword>
<sequence>MLEYNLVIFGSGGVGKSCLTMQFVRNVFMEKYDPTIEDVYRKTIEVDEKQYSLEILDTAGTEGFSAMRDLYVKSGHGFCLVYSVTSQATFNDLTEFKERINRVKDTSMNIPLILVGNKTDLVDERVVAKETGQLLAQKWGCTFLETSAKARANVNEVTEEDLFATIKHIFVFLF</sequence>
<dbReference type="EC" id="3.6.5.2" evidence="2"/>
<evidence type="ECO:0000256" key="6">
    <source>
        <dbReference type="ARBA" id="ARBA00023134"/>
    </source>
</evidence>
<dbReference type="EMBL" id="CAJOBC010005504">
    <property type="protein sequence ID" value="CAF3865833.1"/>
    <property type="molecule type" value="Genomic_DNA"/>
</dbReference>
<gene>
    <name evidence="8" type="ORF">GPM918_LOCUS18745</name>
    <name evidence="9" type="ORF">OVA965_LOCUS20559</name>
    <name evidence="10" type="ORF">SRO942_LOCUS18739</name>
    <name evidence="11" type="ORF">TMI583_LOCUS20979</name>
</gene>
<dbReference type="Proteomes" id="UP000677228">
    <property type="component" value="Unassembled WGS sequence"/>
</dbReference>
<evidence type="ECO:0000256" key="3">
    <source>
        <dbReference type="ARBA" id="ARBA00022475"/>
    </source>
</evidence>
<dbReference type="PANTHER" id="PTHR24070">
    <property type="entry name" value="RAS, DI-RAS, AND RHEB FAMILY MEMBERS OF SMALL GTPASE SUPERFAMILY"/>
    <property type="match status" value="1"/>
</dbReference>
<comment type="subcellular location">
    <subcellularLocation>
        <location evidence="1">Cell membrane</location>
    </subcellularLocation>
</comment>
<dbReference type="SUPFAM" id="SSF52540">
    <property type="entry name" value="P-loop containing nucleoside triphosphate hydrolases"/>
    <property type="match status" value="1"/>
</dbReference>
<dbReference type="InterPro" id="IPR005225">
    <property type="entry name" value="Small_GTP-bd"/>
</dbReference>
<evidence type="ECO:0000313" key="8">
    <source>
        <dbReference type="EMBL" id="CAF1100998.1"/>
    </source>
</evidence>
<evidence type="ECO:0000313" key="10">
    <source>
        <dbReference type="EMBL" id="CAF3865833.1"/>
    </source>
</evidence>
<dbReference type="SMART" id="SM00173">
    <property type="entry name" value="RAS"/>
    <property type="match status" value="1"/>
</dbReference>
<dbReference type="GO" id="GO:0005525">
    <property type="term" value="F:GTP binding"/>
    <property type="evidence" value="ECO:0007669"/>
    <property type="project" value="UniProtKB-KW"/>
</dbReference>
<keyword evidence="3" id="KW-1003">Cell membrane</keyword>
<dbReference type="GO" id="GO:0003925">
    <property type="term" value="F:G protein activity"/>
    <property type="evidence" value="ECO:0007669"/>
    <property type="project" value="UniProtKB-EC"/>
</dbReference>
<evidence type="ECO:0000256" key="2">
    <source>
        <dbReference type="ARBA" id="ARBA00011984"/>
    </source>
</evidence>
<dbReference type="FunFam" id="3.40.50.300:FF:000343">
    <property type="entry name" value="Ras family gtpase"/>
    <property type="match status" value="1"/>
</dbReference>
<dbReference type="EMBL" id="CAJNOQ010005505">
    <property type="protein sequence ID" value="CAF1100998.1"/>
    <property type="molecule type" value="Genomic_DNA"/>
</dbReference>
<dbReference type="PROSITE" id="PS51420">
    <property type="entry name" value="RHO"/>
    <property type="match status" value="1"/>
</dbReference>
<dbReference type="Pfam" id="PF00071">
    <property type="entry name" value="Ras"/>
    <property type="match status" value="1"/>
</dbReference>
<evidence type="ECO:0000313" key="11">
    <source>
        <dbReference type="EMBL" id="CAF3910069.1"/>
    </source>
</evidence>
<evidence type="ECO:0000256" key="4">
    <source>
        <dbReference type="ARBA" id="ARBA00022741"/>
    </source>
</evidence>
<dbReference type="InterPro" id="IPR020849">
    <property type="entry name" value="Small_GTPase_Ras-type"/>
</dbReference>
<dbReference type="GO" id="GO:0005886">
    <property type="term" value="C:plasma membrane"/>
    <property type="evidence" value="ECO:0007669"/>
    <property type="project" value="UniProtKB-SubCell"/>
</dbReference>
<dbReference type="PROSITE" id="PS51421">
    <property type="entry name" value="RAS"/>
    <property type="match status" value="1"/>
</dbReference>
<keyword evidence="6" id="KW-0342">GTP-binding</keyword>
<keyword evidence="12" id="KW-1185">Reference proteome</keyword>
<dbReference type="InterPro" id="IPR027417">
    <property type="entry name" value="P-loop_NTPase"/>
</dbReference>
<accession>A0A814P469</accession>
<evidence type="ECO:0000256" key="5">
    <source>
        <dbReference type="ARBA" id="ARBA00022801"/>
    </source>
</evidence>
<dbReference type="SMART" id="SM00175">
    <property type="entry name" value="RAB"/>
    <property type="match status" value="1"/>
</dbReference>
<dbReference type="EMBL" id="CAJOBA010020857">
    <property type="protein sequence ID" value="CAF3910069.1"/>
    <property type="molecule type" value="Genomic_DNA"/>
</dbReference>
<dbReference type="Proteomes" id="UP000663829">
    <property type="component" value="Unassembled WGS sequence"/>
</dbReference>
<dbReference type="GO" id="GO:0007165">
    <property type="term" value="P:signal transduction"/>
    <property type="evidence" value="ECO:0007669"/>
    <property type="project" value="InterPro"/>
</dbReference>
<dbReference type="PRINTS" id="PR00449">
    <property type="entry name" value="RASTRNSFRMNG"/>
</dbReference>